<dbReference type="Proteomes" id="UP000282322">
    <property type="component" value="Unassembled WGS sequence"/>
</dbReference>
<proteinExistence type="predicted"/>
<keyword evidence="3" id="KW-0670">Pyruvate</keyword>
<evidence type="ECO:0000313" key="3">
    <source>
        <dbReference type="EMBL" id="RRJ28142.1"/>
    </source>
</evidence>
<dbReference type="EMBL" id="RRCH01000040">
    <property type="protein sequence ID" value="RRJ28142.1"/>
    <property type="molecule type" value="Genomic_DNA"/>
</dbReference>
<dbReference type="GO" id="GO:0044272">
    <property type="term" value="P:sulfur compound biosynthetic process"/>
    <property type="evidence" value="ECO:0007669"/>
    <property type="project" value="UniProtKB-ARBA"/>
</dbReference>
<feature type="domain" description="Dehydrogenase E1 component" evidence="2">
    <location>
        <begin position="12"/>
        <end position="219"/>
    </location>
</feature>
<dbReference type="Pfam" id="PF00676">
    <property type="entry name" value="E1_dh"/>
    <property type="match status" value="1"/>
</dbReference>
<dbReference type="GO" id="GO:0016624">
    <property type="term" value="F:oxidoreductase activity, acting on the aldehyde or oxo group of donors, disulfide as acceptor"/>
    <property type="evidence" value="ECO:0007669"/>
    <property type="project" value="InterPro"/>
</dbReference>
<sequence length="262" mass="29117">VIRSLLGYEYAVPENVNIMPEYIPIATQIPHAVGVAWGCTLQNDDDTAVLCHLGDGATSEGDFHEGLNFAGVFDVPVVFVCNNNQWAISVPRERQTASETLAVKAHAYGFDGVRVDGLDPLAVYLITRNALKKAKAPSDGERRPTLIESVQYRYGAHTTADDPTVYREETAVTEWKERDPLSRLETHLYRAGLLDREQQTAIESRIETQVQTAIDTAQSVSIDPERVIEHTYESLPDRLQEQQAELLAFGDRNDDASSTEES</sequence>
<keyword evidence="4" id="KW-1185">Reference proteome</keyword>
<dbReference type="InterPro" id="IPR050771">
    <property type="entry name" value="Alpha-ketoacid_DH_E1_comp"/>
</dbReference>
<evidence type="ECO:0000259" key="2">
    <source>
        <dbReference type="Pfam" id="PF00676"/>
    </source>
</evidence>
<evidence type="ECO:0000313" key="4">
    <source>
        <dbReference type="Proteomes" id="UP000282322"/>
    </source>
</evidence>
<dbReference type="InterPro" id="IPR029061">
    <property type="entry name" value="THDP-binding"/>
</dbReference>
<reference evidence="3 4" key="1">
    <citation type="submission" date="2018-11" db="EMBL/GenBank/DDBJ databases">
        <title>Taxonoimc description of Halomarina strain SPP-AMP-1.</title>
        <authorList>
            <person name="Pal Y."/>
            <person name="Srinivasana K."/>
            <person name="Verma A."/>
            <person name="Kumar P."/>
        </authorList>
    </citation>
    <scope>NUCLEOTIDE SEQUENCE [LARGE SCALE GENOMIC DNA]</scope>
    <source>
        <strain evidence="3 4">SPP-AMP-1</strain>
    </source>
</reference>
<feature type="non-terminal residue" evidence="3">
    <location>
        <position position="1"/>
    </location>
</feature>
<dbReference type="RefSeq" id="WP_124956580.1">
    <property type="nucleotide sequence ID" value="NZ_RRCH01000040.1"/>
</dbReference>
<dbReference type="InterPro" id="IPR001017">
    <property type="entry name" value="DH_E1"/>
</dbReference>
<dbReference type="SUPFAM" id="SSF52518">
    <property type="entry name" value="Thiamin diphosphate-binding fold (THDP-binding)"/>
    <property type="match status" value="1"/>
</dbReference>
<dbReference type="Gene3D" id="3.40.50.970">
    <property type="match status" value="1"/>
</dbReference>
<keyword evidence="1" id="KW-0560">Oxidoreductase</keyword>
<evidence type="ECO:0000256" key="1">
    <source>
        <dbReference type="ARBA" id="ARBA00023002"/>
    </source>
</evidence>
<comment type="caution">
    <text evidence="3">The sequence shown here is derived from an EMBL/GenBank/DDBJ whole genome shotgun (WGS) entry which is preliminary data.</text>
</comment>
<organism evidence="3 4">
    <name type="scientific">Halocatena pleomorpha</name>
    <dbReference type="NCBI Taxonomy" id="1785090"/>
    <lineage>
        <taxon>Archaea</taxon>
        <taxon>Methanobacteriati</taxon>
        <taxon>Methanobacteriota</taxon>
        <taxon>Stenosarchaea group</taxon>
        <taxon>Halobacteria</taxon>
        <taxon>Halobacteriales</taxon>
        <taxon>Natronomonadaceae</taxon>
        <taxon>Halocatena</taxon>
    </lineage>
</organism>
<dbReference type="GO" id="GO:0009083">
    <property type="term" value="P:branched-chain amino acid catabolic process"/>
    <property type="evidence" value="ECO:0007669"/>
    <property type="project" value="TreeGrafter"/>
</dbReference>
<dbReference type="OrthoDB" id="25266at2157"/>
<dbReference type="PANTHER" id="PTHR43380:SF1">
    <property type="entry name" value="2-OXOISOVALERATE DEHYDROGENASE SUBUNIT ALPHA, MITOCHONDRIAL"/>
    <property type="match status" value="1"/>
</dbReference>
<dbReference type="AlphaFoldDB" id="A0A3P3R3U8"/>
<accession>A0A3P3R3U8</accession>
<gene>
    <name evidence="3" type="ORF">EIK79_16235</name>
</gene>
<name>A0A3P3R3U8_9EURY</name>
<dbReference type="CDD" id="cd02000">
    <property type="entry name" value="TPP_E1_PDC_ADC_BCADC"/>
    <property type="match status" value="1"/>
</dbReference>
<protein>
    <submittedName>
        <fullName evidence="3">Pyruvate dehydrogenase (Acetyl-transferring) E1 component subunit alpha</fullName>
    </submittedName>
</protein>
<dbReference type="PANTHER" id="PTHR43380">
    <property type="entry name" value="2-OXOISOVALERATE DEHYDROGENASE SUBUNIT ALPHA, MITOCHONDRIAL"/>
    <property type="match status" value="1"/>
</dbReference>